<dbReference type="EMBL" id="GGFK01015452">
    <property type="protein sequence ID" value="MBW48773.1"/>
    <property type="molecule type" value="Transcribed_RNA"/>
</dbReference>
<feature type="chain" id="PRO_5014623685" evidence="1">
    <location>
        <begin position="18"/>
        <end position="87"/>
    </location>
</feature>
<reference evidence="2" key="1">
    <citation type="submission" date="2018-01" db="EMBL/GenBank/DDBJ databases">
        <title>An insight into the sialome of Amazonian anophelines.</title>
        <authorList>
            <person name="Ribeiro J.M."/>
            <person name="Scarpassa V."/>
            <person name="Calvo E."/>
        </authorList>
    </citation>
    <scope>NUCLEOTIDE SEQUENCE</scope>
    <source>
        <tissue evidence="2">Salivary glands</tissue>
    </source>
</reference>
<feature type="signal peptide" evidence="1">
    <location>
        <begin position="1"/>
        <end position="17"/>
    </location>
</feature>
<evidence type="ECO:0000313" key="2">
    <source>
        <dbReference type="EMBL" id="MBW48773.1"/>
    </source>
</evidence>
<protein>
    <submittedName>
        <fullName evidence="2">Putative secreted protein</fullName>
    </submittedName>
</protein>
<accession>A0A2M4B6U4</accession>
<sequence length="87" mass="10319">MKARYAHISARTPLTLCLYLCAHSLWPCRVYYFNTTETFIPVMCAALALRDRARTRPRPRRILECLETVRIKKKHTKKPLAVHKYFI</sequence>
<keyword evidence="1" id="KW-0732">Signal</keyword>
<proteinExistence type="predicted"/>
<organism evidence="2">
    <name type="scientific">Anopheles triannulatus</name>
    <dbReference type="NCBI Taxonomy" id="58253"/>
    <lineage>
        <taxon>Eukaryota</taxon>
        <taxon>Metazoa</taxon>
        <taxon>Ecdysozoa</taxon>
        <taxon>Arthropoda</taxon>
        <taxon>Hexapoda</taxon>
        <taxon>Insecta</taxon>
        <taxon>Pterygota</taxon>
        <taxon>Neoptera</taxon>
        <taxon>Endopterygota</taxon>
        <taxon>Diptera</taxon>
        <taxon>Nematocera</taxon>
        <taxon>Culicoidea</taxon>
        <taxon>Culicidae</taxon>
        <taxon>Anophelinae</taxon>
        <taxon>Anopheles</taxon>
    </lineage>
</organism>
<name>A0A2M4B6U4_9DIPT</name>
<evidence type="ECO:0000256" key="1">
    <source>
        <dbReference type="SAM" id="SignalP"/>
    </source>
</evidence>
<dbReference type="AlphaFoldDB" id="A0A2M4B6U4"/>